<evidence type="ECO:0000313" key="2">
    <source>
        <dbReference type="EMBL" id="KAJ7216063.1"/>
    </source>
</evidence>
<proteinExistence type="predicted"/>
<keyword evidence="3" id="KW-1185">Reference proteome</keyword>
<evidence type="ECO:0000256" key="1">
    <source>
        <dbReference type="SAM" id="MobiDB-lite"/>
    </source>
</evidence>
<evidence type="ECO:0000313" key="3">
    <source>
        <dbReference type="Proteomes" id="UP001219525"/>
    </source>
</evidence>
<feature type="region of interest" description="Disordered" evidence="1">
    <location>
        <begin position="1"/>
        <end position="118"/>
    </location>
</feature>
<reference evidence="2" key="1">
    <citation type="submission" date="2023-03" db="EMBL/GenBank/DDBJ databases">
        <title>Massive genome expansion in bonnet fungi (Mycena s.s.) driven by repeated elements and novel gene families across ecological guilds.</title>
        <authorList>
            <consortium name="Lawrence Berkeley National Laboratory"/>
            <person name="Harder C.B."/>
            <person name="Miyauchi S."/>
            <person name="Viragh M."/>
            <person name="Kuo A."/>
            <person name="Thoen E."/>
            <person name="Andreopoulos B."/>
            <person name="Lu D."/>
            <person name="Skrede I."/>
            <person name="Drula E."/>
            <person name="Henrissat B."/>
            <person name="Morin E."/>
            <person name="Kohler A."/>
            <person name="Barry K."/>
            <person name="LaButti K."/>
            <person name="Morin E."/>
            <person name="Salamov A."/>
            <person name="Lipzen A."/>
            <person name="Mereny Z."/>
            <person name="Hegedus B."/>
            <person name="Baldrian P."/>
            <person name="Stursova M."/>
            <person name="Weitz H."/>
            <person name="Taylor A."/>
            <person name="Grigoriev I.V."/>
            <person name="Nagy L.G."/>
            <person name="Martin F."/>
            <person name="Kauserud H."/>
        </authorList>
    </citation>
    <scope>NUCLEOTIDE SEQUENCE</scope>
    <source>
        <strain evidence="2">9144</strain>
    </source>
</reference>
<name>A0AAD6VU92_9AGAR</name>
<gene>
    <name evidence="2" type="ORF">GGX14DRAFT_391726</name>
</gene>
<comment type="caution">
    <text evidence="2">The sequence shown here is derived from an EMBL/GenBank/DDBJ whole genome shotgun (WGS) entry which is preliminary data.</text>
</comment>
<feature type="compositionally biased region" description="Pro residues" evidence="1">
    <location>
        <begin position="48"/>
        <end position="62"/>
    </location>
</feature>
<sequence>MRQKAASQKEAASGDLQLAHNRKRAAGSGNLGRSLRPPTIQSHAHPLKNPPPEPLLPPPGQPPLGTRSQRYLPMLASGAPSTGLHTPAQSKDLTRDGPFPSEATSHLSQEETPTADQSSQVKLLQDQIFAHRKLSTLAPLKLTITPEIWAVLEDKLEGDGVRFHYTPPDNDKSGILVITCPTAIHKSIDFLAQPFRRIAFTDSSFLCDTNTDIAVGINAKGTSAKRTPDFAFGSKGTLGREYAVMFECGYSQSEPDLMSRVAMWFGIATVICVITVEFVCRDYSSPGSSKQRPLVAVSCEKIIEDSRTDGPLGSVCYDNHIWAHEIEKIETGVYCRDEQDDVEGATFDLTPGAVDLEASQEFINSELRTSAREFLGDTKFQEIFPESAPFFIDCTRFYQAVQDAKMHDAYCRYVAWAETTNPVVQIMKLDAKSFRSKWARAHLGAGLEDKDGRAGKMQKITGSCLVKNISHSYPSLEQLPE</sequence>
<protein>
    <submittedName>
        <fullName evidence="2">Uncharacterized protein</fullName>
    </submittedName>
</protein>
<dbReference type="AlphaFoldDB" id="A0AAD6VU92"/>
<feature type="compositionally biased region" description="Polar residues" evidence="1">
    <location>
        <begin position="79"/>
        <end position="91"/>
    </location>
</feature>
<accession>A0AAD6VU92</accession>
<feature type="compositionally biased region" description="Polar residues" evidence="1">
    <location>
        <begin position="102"/>
        <end position="118"/>
    </location>
</feature>
<organism evidence="2 3">
    <name type="scientific">Mycena pura</name>
    <dbReference type="NCBI Taxonomy" id="153505"/>
    <lineage>
        <taxon>Eukaryota</taxon>
        <taxon>Fungi</taxon>
        <taxon>Dikarya</taxon>
        <taxon>Basidiomycota</taxon>
        <taxon>Agaricomycotina</taxon>
        <taxon>Agaricomycetes</taxon>
        <taxon>Agaricomycetidae</taxon>
        <taxon>Agaricales</taxon>
        <taxon>Marasmiineae</taxon>
        <taxon>Mycenaceae</taxon>
        <taxon>Mycena</taxon>
    </lineage>
</organism>
<dbReference type="Proteomes" id="UP001219525">
    <property type="component" value="Unassembled WGS sequence"/>
</dbReference>
<dbReference type="EMBL" id="JARJCW010000016">
    <property type="protein sequence ID" value="KAJ7216063.1"/>
    <property type="molecule type" value="Genomic_DNA"/>
</dbReference>